<organism evidence="2 3">
    <name type="scientific">Candidatus Rhodobacter oscarellae</name>
    <dbReference type="NCBI Taxonomy" id="1675527"/>
    <lineage>
        <taxon>Bacteria</taxon>
        <taxon>Pseudomonadati</taxon>
        <taxon>Pseudomonadota</taxon>
        <taxon>Alphaproteobacteria</taxon>
        <taxon>Rhodobacterales</taxon>
        <taxon>Rhodobacter group</taxon>
        <taxon>Rhodobacter</taxon>
    </lineage>
</organism>
<comment type="caution">
    <text evidence="2">The sequence shown here is derived from an EMBL/GenBank/DDBJ whole genome shotgun (WGS) entry which is preliminary data.</text>
</comment>
<feature type="transmembrane region" description="Helical" evidence="1">
    <location>
        <begin position="73"/>
        <end position="96"/>
    </location>
</feature>
<dbReference type="Pfam" id="PF13398">
    <property type="entry name" value="Peptidase_M50B"/>
    <property type="match status" value="1"/>
</dbReference>
<dbReference type="AlphaFoldDB" id="A0A0J9E682"/>
<keyword evidence="3" id="KW-1185">Reference proteome</keyword>
<protein>
    <submittedName>
        <fullName evidence="2">Uncharacterized protein</fullName>
    </submittedName>
</protein>
<dbReference type="PATRIC" id="fig|1675527.3.peg.3306"/>
<evidence type="ECO:0000256" key="1">
    <source>
        <dbReference type="SAM" id="Phobius"/>
    </source>
</evidence>
<feature type="transmembrane region" description="Helical" evidence="1">
    <location>
        <begin position="102"/>
        <end position="119"/>
    </location>
</feature>
<dbReference type="Proteomes" id="UP000037178">
    <property type="component" value="Unassembled WGS sequence"/>
</dbReference>
<dbReference type="EMBL" id="LFTY01000002">
    <property type="protein sequence ID" value="KMW58192.1"/>
    <property type="molecule type" value="Genomic_DNA"/>
</dbReference>
<dbReference type="InterPro" id="IPR049500">
    <property type="entry name" value="Peptidase_M50B-like"/>
</dbReference>
<dbReference type="RefSeq" id="WP_049643827.1">
    <property type="nucleotide sequence ID" value="NZ_LFTY01000002.1"/>
</dbReference>
<accession>A0A0J9E682</accession>
<gene>
    <name evidence="2" type="ORF">AIOL_003163</name>
</gene>
<keyword evidence="1" id="KW-0812">Transmembrane</keyword>
<evidence type="ECO:0000313" key="3">
    <source>
        <dbReference type="Proteomes" id="UP000037178"/>
    </source>
</evidence>
<keyword evidence="1" id="KW-1133">Transmembrane helix</keyword>
<feature type="transmembrane region" description="Helical" evidence="1">
    <location>
        <begin position="44"/>
        <end position="66"/>
    </location>
</feature>
<feature type="transmembrane region" description="Helical" evidence="1">
    <location>
        <begin position="191"/>
        <end position="214"/>
    </location>
</feature>
<proteinExistence type="predicted"/>
<dbReference type="PANTHER" id="PTHR33979">
    <property type="entry name" value="OS02G0221600 PROTEIN"/>
    <property type="match status" value="1"/>
</dbReference>
<evidence type="ECO:0000313" key="2">
    <source>
        <dbReference type="EMBL" id="KMW58192.1"/>
    </source>
</evidence>
<dbReference type="PANTHER" id="PTHR33979:SF2">
    <property type="entry name" value="PEPTIDASE M50B-LIKE-DOMAIN-CONTAINING PROTEIN"/>
    <property type="match status" value="1"/>
</dbReference>
<sequence length="222" mass="23519">MTWLRGHWQLLALLALVLLLWNTPVLLPLKILVVLFHEVAHGLAAVLTGGEIVLLTVSADQGGLAVTRGGSRFLILTAGYLGSLCIGAGLLLAGLWSRADKAIVAGLGVAMLGIAILYIREWFAFGFCAGTGLALIALAWGLPNAASDMALRLIGLTSLIYVPRDIISDTIARAHLRSDAFMLGEAFFGSATFWGVLWLGVSIGVIALCARFGLREPSNIKL</sequence>
<dbReference type="STRING" id="1675527.AIOL_003163"/>
<dbReference type="OrthoDB" id="5381474at2"/>
<feature type="transmembrane region" description="Helical" evidence="1">
    <location>
        <begin position="124"/>
        <end position="142"/>
    </location>
</feature>
<name>A0A0J9E682_9RHOB</name>
<keyword evidence="1" id="KW-0472">Membrane</keyword>
<reference evidence="2 3" key="1">
    <citation type="submission" date="2015-06" db="EMBL/GenBank/DDBJ databases">
        <title>Draft genome sequence of an Alphaproteobacteria species associated to the Mediterranean sponge Oscarella lobularis.</title>
        <authorList>
            <person name="Jourda C."/>
            <person name="Santini S."/>
            <person name="Claverie J.-M."/>
        </authorList>
    </citation>
    <scope>NUCLEOTIDE SEQUENCE [LARGE SCALE GENOMIC DNA]</scope>
    <source>
        <strain evidence="2">IGS</strain>
    </source>
</reference>